<evidence type="ECO:0000256" key="12">
    <source>
        <dbReference type="ARBA" id="ARBA00023212"/>
    </source>
</evidence>
<dbReference type="Pfam" id="PF08650">
    <property type="entry name" value="DASH_Dad4"/>
    <property type="match status" value="1"/>
</dbReference>
<dbReference type="AlphaFoldDB" id="A0A0C2IU67"/>
<feature type="domain" description="Metaxin glutathione S-transferase" evidence="18">
    <location>
        <begin position="329"/>
        <end position="414"/>
    </location>
</feature>
<evidence type="ECO:0000256" key="7">
    <source>
        <dbReference type="ARBA" id="ARBA00022490"/>
    </source>
</evidence>
<keyword evidence="11" id="KW-0995">Kinetochore</keyword>
<evidence type="ECO:0000256" key="17">
    <source>
        <dbReference type="SAM" id="MobiDB-lite"/>
    </source>
</evidence>
<dbReference type="OrthoDB" id="198787at2759"/>
<protein>
    <recommendedName>
        <fullName evidence="5">DASH complex subunit DAD4</fullName>
    </recommendedName>
    <alternativeName>
        <fullName evidence="16">Outer kinetochore protein DAD4</fullName>
    </alternativeName>
</protein>
<feature type="region of interest" description="Disordered" evidence="17">
    <location>
        <begin position="160"/>
        <end position="201"/>
    </location>
</feature>
<evidence type="ECO:0000256" key="5">
    <source>
        <dbReference type="ARBA" id="ARBA00020259"/>
    </source>
</evidence>
<keyword evidence="14" id="KW-0131">Cell cycle</keyword>
<feature type="compositionally biased region" description="Polar residues" evidence="17">
    <location>
        <begin position="437"/>
        <end position="446"/>
    </location>
</feature>
<keyword evidence="21" id="KW-1185">Reference proteome</keyword>
<keyword evidence="6" id="KW-0158">Chromosome</keyword>
<dbReference type="PANTHER" id="PTHR28222:SF1">
    <property type="entry name" value="DASH COMPLEX SUBUNIT DAD4"/>
    <property type="match status" value="1"/>
</dbReference>
<dbReference type="CDD" id="cd03054">
    <property type="entry name" value="GST_N_Metaxin"/>
    <property type="match status" value="1"/>
</dbReference>
<evidence type="ECO:0000256" key="14">
    <source>
        <dbReference type="ARBA" id="ARBA00023306"/>
    </source>
</evidence>
<keyword evidence="10" id="KW-0498">Mitosis</keyword>
<keyword evidence="12" id="KW-0206">Cytoskeleton</keyword>
<feature type="domain" description="Thioredoxin-like fold" evidence="19">
    <location>
        <begin position="138"/>
        <end position="177"/>
    </location>
</feature>
<dbReference type="GO" id="GO:0072686">
    <property type="term" value="C:mitotic spindle"/>
    <property type="evidence" value="ECO:0007669"/>
    <property type="project" value="InterPro"/>
</dbReference>
<organism evidence="20 21">
    <name type="scientific">Sporothrix brasiliensis 5110</name>
    <dbReference type="NCBI Taxonomy" id="1398154"/>
    <lineage>
        <taxon>Eukaryota</taxon>
        <taxon>Fungi</taxon>
        <taxon>Dikarya</taxon>
        <taxon>Ascomycota</taxon>
        <taxon>Pezizomycotina</taxon>
        <taxon>Sordariomycetes</taxon>
        <taxon>Sordariomycetidae</taxon>
        <taxon>Ophiostomatales</taxon>
        <taxon>Ophiostomataceae</taxon>
        <taxon>Sporothrix</taxon>
    </lineage>
</organism>
<dbReference type="HOGENOM" id="CLU_055680_0_0_1"/>
<dbReference type="GO" id="GO:0051301">
    <property type="term" value="P:cell division"/>
    <property type="evidence" value="ECO:0007669"/>
    <property type="project" value="UniProtKB-KW"/>
</dbReference>
<keyword evidence="15" id="KW-0137">Centromere</keyword>
<dbReference type="Proteomes" id="UP000031575">
    <property type="component" value="Unassembled WGS sequence"/>
</dbReference>
<comment type="similarity">
    <text evidence="4">Belongs to the DASH complex DAD4 family.</text>
</comment>
<gene>
    <name evidence="20" type="ORF">SPBR_06727</name>
</gene>
<reference evidence="20 21" key="1">
    <citation type="journal article" date="2014" name="BMC Genomics">
        <title>Comparative genomics of the major fungal agents of human and animal Sporotrichosis: Sporothrix schenckii and Sporothrix brasiliensis.</title>
        <authorList>
            <person name="Teixeira M.M."/>
            <person name="de Almeida L.G."/>
            <person name="Kubitschek-Barreira P."/>
            <person name="Alves F.L."/>
            <person name="Kioshima E.S."/>
            <person name="Abadio A.K."/>
            <person name="Fernandes L."/>
            <person name="Derengowski L.S."/>
            <person name="Ferreira K.S."/>
            <person name="Souza R.C."/>
            <person name="Ruiz J.C."/>
            <person name="de Andrade N.C."/>
            <person name="Paes H.C."/>
            <person name="Nicola A.M."/>
            <person name="Albuquerque P."/>
            <person name="Gerber A.L."/>
            <person name="Martins V.P."/>
            <person name="Peconick L.D."/>
            <person name="Neto A.V."/>
            <person name="Chaucanez C.B."/>
            <person name="Silva P.A."/>
            <person name="Cunha O.L."/>
            <person name="de Oliveira F.F."/>
            <person name="dos Santos T.C."/>
            <person name="Barros A.L."/>
            <person name="Soares M.A."/>
            <person name="de Oliveira L.M."/>
            <person name="Marini M.M."/>
            <person name="Villalobos-Duno H."/>
            <person name="Cunha M.M."/>
            <person name="de Hoog S."/>
            <person name="da Silveira J.F."/>
            <person name="Henrissat B."/>
            <person name="Nino-Vega G.A."/>
            <person name="Cisalpino P.S."/>
            <person name="Mora-Montes H.M."/>
            <person name="Almeida S.R."/>
            <person name="Stajich J.E."/>
            <person name="Lopes-Bezerra L.M."/>
            <person name="Vasconcelos A.T."/>
            <person name="Felipe M.S."/>
        </authorList>
    </citation>
    <scope>NUCLEOTIDE SEQUENCE [LARGE SCALE GENOMIC DNA]</scope>
    <source>
        <strain evidence="20 21">5110</strain>
    </source>
</reference>
<dbReference type="GeneID" id="63679904"/>
<proteinExistence type="inferred from homology"/>
<evidence type="ECO:0000256" key="16">
    <source>
        <dbReference type="ARBA" id="ARBA00030569"/>
    </source>
</evidence>
<evidence type="ECO:0000313" key="20">
    <source>
        <dbReference type="EMBL" id="KIH88547.1"/>
    </source>
</evidence>
<evidence type="ECO:0000256" key="3">
    <source>
        <dbReference type="ARBA" id="ARBA00004629"/>
    </source>
</evidence>
<evidence type="ECO:0000256" key="11">
    <source>
        <dbReference type="ARBA" id="ARBA00022838"/>
    </source>
</evidence>
<name>A0A0C2IU67_9PEZI</name>
<keyword evidence="7" id="KW-0963">Cytoplasm</keyword>
<keyword evidence="9" id="KW-0493">Microtubule</keyword>
<dbReference type="InterPro" id="IPR012336">
    <property type="entry name" value="Thioredoxin-like_fold"/>
</dbReference>
<sequence>MTKFTGRPQYEMVDFFGDIQADPSQESPHEHQQNLLLSRIITNVEKLNEAVMVMNKALQDINIQNMDVELVAQMFKNYRSNVLFHLEANALPGDDDPGLDSLDNDLAGDSDGNLSFLPTLYVFIEPADAARGRASFNPTCLKWQTFLRFADIPVRLAASSNHASPTGALPFLQPARRRTPSQPKSKATTTPQPPRPIPAHDFPAFVKKNAQASQSSSSSSTIIPSTLRDNPKAAAYQALLDTSLRRAWLHAVYLDETAPSTSSTPSTPKKASGQSIAARLYAHAASTSPLIRCALAGQLRTAAAAEVWGSSSGAQAVTASATAQLYRDAEAALAALSTLLAGEDANEEADGRYFFGSREPTLFDAAVFSYTHLLLEDDDDNDQSGRRPRFRWHNRVLPDMVRAHPRLVEHRDRIVARYWPKQDVDGSETAAEKTPAADTSASWIQV</sequence>
<evidence type="ECO:0000256" key="8">
    <source>
        <dbReference type="ARBA" id="ARBA00022618"/>
    </source>
</evidence>
<accession>A0A0C2IU67</accession>
<comment type="caution">
    <text evidence="20">The sequence shown here is derived from an EMBL/GenBank/DDBJ whole genome shotgun (WGS) entry which is preliminary data.</text>
</comment>
<dbReference type="GO" id="GO:0008608">
    <property type="term" value="P:attachment of spindle microtubules to kinetochore"/>
    <property type="evidence" value="ECO:0007669"/>
    <property type="project" value="InterPro"/>
</dbReference>
<dbReference type="GO" id="GO:0005874">
    <property type="term" value="C:microtubule"/>
    <property type="evidence" value="ECO:0007669"/>
    <property type="project" value="UniProtKB-KW"/>
</dbReference>
<evidence type="ECO:0000259" key="19">
    <source>
        <dbReference type="Pfam" id="PF17172"/>
    </source>
</evidence>
<evidence type="ECO:0000259" key="18">
    <source>
        <dbReference type="Pfam" id="PF17171"/>
    </source>
</evidence>
<keyword evidence="13" id="KW-0539">Nucleus</keyword>
<dbReference type="GO" id="GO:0042729">
    <property type="term" value="C:DASH complex"/>
    <property type="evidence" value="ECO:0007669"/>
    <property type="project" value="InterPro"/>
</dbReference>
<dbReference type="InterPro" id="IPR013959">
    <property type="entry name" value="DASH_Dad4"/>
</dbReference>
<evidence type="ECO:0000256" key="10">
    <source>
        <dbReference type="ARBA" id="ARBA00022776"/>
    </source>
</evidence>
<feature type="region of interest" description="Disordered" evidence="17">
    <location>
        <begin position="425"/>
        <end position="446"/>
    </location>
</feature>
<dbReference type="EMBL" id="AWTV01000009">
    <property type="protein sequence ID" value="KIH88547.1"/>
    <property type="molecule type" value="Genomic_DNA"/>
</dbReference>
<evidence type="ECO:0000256" key="9">
    <source>
        <dbReference type="ARBA" id="ARBA00022701"/>
    </source>
</evidence>
<evidence type="ECO:0000256" key="6">
    <source>
        <dbReference type="ARBA" id="ARBA00022454"/>
    </source>
</evidence>
<evidence type="ECO:0000256" key="13">
    <source>
        <dbReference type="ARBA" id="ARBA00023242"/>
    </source>
</evidence>
<evidence type="ECO:0000256" key="15">
    <source>
        <dbReference type="ARBA" id="ARBA00023328"/>
    </source>
</evidence>
<keyword evidence="8" id="KW-0132">Cell division</keyword>
<evidence type="ECO:0000256" key="4">
    <source>
        <dbReference type="ARBA" id="ARBA00009754"/>
    </source>
</evidence>
<evidence type="ECO:0000313" key="21">
    <source>
        <dbReference type="Proteomes" id="UP000031575"/>
    </source>
</evidence>
<comment type="subcellular location">
    <subcellularLocation>
        <location evidence="3">Chromosome</location>
        <location evidence="3">Centromere</location>
        <location evidence="3">Kinetochore</location>
    </subcellularLocation>
    <subcellularLocation>
        <location evidence="2">Cytoplasm</location>
        <location evidence="2">Cytoskeleton</location>
        <location evidence="2">Spindle</location>
    </subcellularLocation>
    <subcellularLocation>
        <location evidence="1">Nucleus</location>
    </subcellularLocation>
</comment>
<feature type="compositionally biased region" description="Polar residues" evidence="17">
    <location>
        <begin position="180"/>
        <end position="190"/>
    </location>
</feature>
<dbReference type="Pfam" id="PF17171">
    <property type="entry name" value="GST_C_6"/>
    <property type="match status" value="1"/>
</dbReference>
<dbReference type="VEuPathDB" id="FungiDB:SPBR_06727"/>
<dbReference type="PANTHER" id="PTHR28222">
    <property type="entry name" value="DASH COMPLEX SUBUNIT DAD4"/>
    <property type="match status" value="1"/>
</dbReference>
<dbReference type="InterPro" id="IPR033468">
    <property type="entry name" value="Metaxin_GST"/>
</dbReference>
<evidence type="ECO:0000256" key="1">
    <source>
        <dbReference type="ARBA" id="ARBA00004123"/>
    </source>
</evidence>
<dbReference type="RefSeq" id="XP_040616557.1">
    <property type="nucleotide sequence ID" value="XM_040764983.1"/>
</dbReference>
<evidence type="ECO:0000256" key="2">
    <source>
        <dbReference type="ARBA" id="ARBA00004186"/>
    </source>
</evidence>
<dbReference type="Pfam" id="PF17172">
    <property type="entry name" value="GST_N_4"/>
    <property type="match status" value="1"/>
</dbReference>